<dbReference type="RefSeq" id="WP_249301334.1">
    <property type="nucleotide sequence ID" value="NZ_JACRSP010000005.1"/>
</dbReference>
<dbReference type="EMBL" id="JACRSP010000005">
    <property type="protein sequence ID" value="MBC8537083.1"/>
    <property type="molecule type" value="Genomic_DNA"/>
</dbReference>
<dbReference type="Proteomes" id="UP000620366">
    <property type="component" value="Unassembled WGS sequence"/>
</dbReference>
<sequence length="250" mass="27510">MYCRKCGAELPGDSVFCHLCGAQTVPVPAAQGDTAKKPGSGIVVNQNFDVNAAGTAQQEQERDIEIARQQAGELKTRLKQWAGAEAPPQESEPESSGESAAPPRCESERPSGGIVVNECFDVTAAQSAQESLEEGTQDKSPGFIWYHVFQVLLVLWILESLTGLMMVSQYSYLSGTDNYLFLSVVDLVFQITIFVQLLKYREAVIKTLIIYSALIFLFGLFGQGLIGALIPMIYLIPTIIYLKKREDYLD</sequence>
<comment type="caution">
    <text evidence="3">The sequence shown here is derived from an EMBL/GenBank/DDBJ whole genome shotgun (WGS) entry which is preliminary data.</text>
</comment>
<reference evidence="3" key="1">
    <citation type="submission" date="2020-08" db="EMBL/GenBank/DDBJ databases">
        <title>Genome public.</title>
        <authorList>
            <person name="Liu C."/>
            <person name="Sun Q."/>
        </authorList>
    </citation>
    <scope>NUCLEOTIDE SEQUENCE</scope>
    <source>
        <strain evidence="3">BX7</strain>
    </source>
</reference>
<keyword evidence="2" id="KW-0812">Transmembrane</keyword>
<feature type="transmembrane region" description="Helical" evidence="2">
    <location>
        <begin position="144"/>
        <end position="167"/>
    </location>
</feature>
<keyword evidence="4" id="KW-1185">Reference proteome</keyword>
<evidence type="ECO:0000313" key="3">
    <source>
        <dbReference type="EMBL" id="MBC8537083.1"/>
    </source>
</evidence>
<feature type="region of interest" description="Disordered" evidence="1">
    <location>
        <begin position="80"/>
        <end position="110"/>
    </location>
</feature>
<evidence type="ECO:0000256" key="1">
    <source>
        <dbReference type="SAM" id="MobiDB-lite"/>
    </source>
</evidence>
<feature type="compositionally biased region" description="Low complexity" evidence="1">
    <location>
        <begin position="82"/>
        <end position="103"/>
    </location>
</feature>
<keyword evidence="2" id="KW-1133">Transmembrane helix</keyword>
<feature type="transmembrane region" description="Helical" evidence="2">
    <location>
        <begin position="179"/>
        <end position="198"/>
    </location>
</feature>
<protein>
    <submittedName>
        <fullName evidence="3">Zinc ribbon domain-containing protein</fullName>
    </submittedName>
</protein>
<evidence type="ECO:0000256" key="2">
    <source>
        <dbReference type="SAM" id="Phobius"/>
    </source>
</evidence>
<accession>A0A926DEE3</accession>
<organism evidence="3 4">
    <name type="scientific">Feifania hominis</name>
    <dbReference type="NCBI Taxonomy" id="2763660"/>
    <lineage>
        <taxon>Bacteria</taxon>
        <taxon>Bacillati</taxon>
        <taxon>Bacillota</taxon>
        <taxon>Clostridia</taxon>
        <taxon>Eubacteriales</taxon>
        <taxon>Feifaniaceae</taxon>
        <taxon>Feifania</taxon>
    </lineage>
</organism>
<gene>
    <name evidence="3" type="ORF">H8695_10330</name>
</gene>
<proteinExistence type="predicted"/>
<dbReference type="AlphaFoldDB" id="A0A926DEE3"/>
<evidence type="ECO:0000313" key="4">
    <source>
        <dbReference type="Proteomes" id="UP000620366"/>
    </source>
</evidence>
<keyword evidence="2" id="KW-0472">Membrane</keyword>
<name>A0A926DEE3_9FIRM</name>
<feature type="transmembrane region" description="Helical" evidence="2">
    <location>
        <begin position="210"/>
        <end position="236"/>
    </location>
</feature>